<feature type="region of interest" description="Disordered" evidence="1">
    <location>
        <begin position="395"/>
        <end position="436"/>
    </location>
</feature>
<accession>A0A1J9QHB8</accession>
<evidence type="ECO:0000313" key="3">
    <source>
        <dbReference type="Proteomes" id="UP000242791"/>
    </source>
</evidence>
<dbReference type="VEuPathDB" id="FungiDB:ACJ73_00747"/>
<name>A0A1J9QHB8_9EURO</name>
<proteinExistence type="predicted"/>
<dbReference type="AlphaFoldDB" id="A0A1J9QHB8"/>
<feature type="compositionally biased region" description="Polar residues" evidence="1">
    <location>
        <begin position="397"/>
        <end position="416"/>
    </location>
</feature>
<evidence type="ECO:0000313" key="2">
    <source>
        <dbReference type="EMBL" id="OJD27865.1"/>
    </source>
</evidence>
<protein>
    <recommendedName>
        <fullName evidence="4">CCHC-type domain-containing protein</fullName>
    </recommendedName>
</protein>
<evidence type="ECO:0000256" key="1">
    <source>
        <dbReference type="SAM" id="MobiDB-lite"/>
    </source>
</evidence>
<dbReference type="EMBL" id="LGTZ01000056">
    <property type="protein sequence ID" value="OJD27865.1"/>
    <property type="molecule type" value="Genomic_DNA"/>
</dbReference>
<dbReference type="OrthoDB" id="3558767at2759"/>
<keyword evidence="3" id="KW-1185">Reference proteome</keyword>
<reference evidence="2 3" key="1">
    <citation type="submission" date="2015-08" db="EMBL/GenBank/DDBJ databases">
        <title>Emmonsia species relationships and genome sequence.</title>
        <authorList>
            <person name="Cuomo C.A."/>
            <person name="Schwartz I.S."/>
            <person name="Kenyon C."/>
            <person name="De Hoog G.S."/>
            <person name="Govender N.P."/>
            <person name="Botha A."/>
            <person name="Moreno L."/>
            <person name="De Vries M."/>
            <person name="Munoz J.F."/>
            <person name="Stielow J.B."/>
        </authorList>
    </citation>
    <scope>NUCLEOTIDE SEQUENCE [LARGE SCALE GENOMIC DNA]</scope>
    <source>
        <strain evidence="2 3">EI222</strain>
    </source>
</reference>
<sequence length="449" mass="50507">MSSMSDSEIPDVRQSSEINLQTILQLLAKESQGKNHVLVQKELNTCVLSIQKILSFHENQQVSVFDSEIQSLEKRVAQLEQNTAKPTAVNEKSQAKNSYASALKTNLTAVSSSVSQIQNPSLSQPKNHREKRLILKTNAETTAAIAEKAFVLRNKINDAFSHEKLAEKPVLSSICKSFRGNSIVFMTTDYFSAEFLQQHRQTWQSALSDLVNFDSNIKAHKDEHWGAFVVHGISTEIFNIENGLSLLKEEIETFNSIQLKRTPVWLSSADNREFKKHASALFHVENTQTAESLKTVSVAGQILRVTQYNKQERFKATVQCLNCQIWGHTALNCKKQARCGVCAQKHQTELHKCLICETIGKKCIHSSVKCANCHENHEAKSTECIFYKKSHAHTSKKVPSQQSVSENIQKSVGNSNKRAHETDSEDEMNSSTYFSNKRIEVRIPGNKSC</sequence>
<dbReference type="Proteomes" id="UP000242791">
    <property type="component" value="Unassembled WGS sequence"/>
</dbReference>
<evidence type="ECO:0008006" key="4">
    <source>
        <dbReference type="Google" id="ProtNLM"/>
    </source>
</evidence>
<comment type="caution">
    <text evidence="2">The sequence shown here is derived from an EMBL/GenBank/DDBJ whole genome shotgun (WGS) entry which is preliminary data.</text>
</comment>
<gene>
    <name evidence="2" type="ORF">ACJ73_00747</name>
</gene>
<organism evidence="2 3">
    <name type="scientific">Blastomyces percursus</name>
    <dbReference type="NCBI Taxonomy" id="1658174"/>
    <lineage>
        <taxon>Eukaryota</taxon>
        <taxon>Fungi</taxon>
        <taxon>Dikarya</taxon>
        <taxon>Ascomycota</taxon>
        <taxon>Pezizomycotina</taxon>
        <taxon>Eurotiomycetes</taxon>
        <taxon>Eurotiomycetidae</taxon>
        <taxon>Onygenales</taxon>
        <taxon>Ajellomycetaceae</taxon>
        <taxon>Blastomyces</taxon>
    </lineage>
</organism>